<dbReference type="AlphaFoldDB" id="A0A370KI73"/>
<evidence type="ECO:0000313" key="1">
    <source>
        <dbReference type="EMBL" id="RDJ05584.1"/>
    </source>
</evidence>
<gene>
    <name evidence="1" type="ORF">B5K06_24265</name>
</gene>
<comment type="caution">
    <text evidence="1">The sequence shown here is derived from an EMBL/GenBank/DDBJ whole genome shotgun (WGS) entry which is preliminary data.</text>
</comment>
<accession>A0A370KI73</accession>
<reference evidence="1 2" key="1">
    <citation type="submission" date="2017-03" db="EMBL/GenBank/DDBJ databases">
        <title>Genome analysis of Rhizobial strains effectives or ineffectives for nitrogen fixation isolated from bean seeds.</title>
        <authorList>
            <person name="Peralta H."/>
            <person name="Aguilar-Vera A."/>
            <person name="Mora Y."/>
            <person name="Vargas-Lagunas C."/>
            <person name="Girard L."/>
            <person name="Mora J."/>
        </authorList>
    </citation>
    <scope>NUCLEOTIDE SEQUENCE [LARGE SCALE GENOMIC DNA]</scope>
    <source>
        <strain evidence="1 2">CCGM3</strain>
    </source>
</reference>
<name>A0A370KI73_9HYPH</name>
<dbReference type="OrthoDB" id="8420874at2"/>
<dbReference type="EMBL" id="NAAC01000031">
    <property type="protein sequence ID" value="RDJ05584.1"/>
    <property type="molecule type" value="Genomic_DNA"/>
</dbReference>
<dbReference type="Proteomes" id="UP000254939">
    <property type="component" value="Unassembled WGS sequence"/>
</dbReference>
<protein>
    <submittedName>
        <fullName evidence="1">Uncharacterized protein</fullName>
    </submittedName>
</protein>
<evidence type="ECO:0000313" key="2">
    <source>
        <dbReference type="Proteomes" id="UP000254939"/>
    </source>
</evidence>
<dbReference type="RefSeq" id="WP_114714874.1">
    <property type="nucleotide sequence ID" value="NZ_KZ857266.1"/>
</dbReference>
<proteinExistence type="predicted"/>
<sequence>MNYTYLHRLYEKRAELEAKLELYDARSCFGDEEIDDGTDRELRERLSEVCKEIDTLEHSNARY</sequence>
<organism evidence="1 2">
    <name type="scientific">Rhizobium grahamii</name>
    <dbReference type="NCBI Taxonomy" id="1120045"/>
    <lineage>
        <taxon>Bacteria</taxon>
        <taxon>Pseudomonadati</taxon>
        <taxon>Pseudomonadota</taxon>
        <taxon>Alphaproteobacteria</taxon>
        <taxon>Hyphomicrobiales</taxon>
        <taxon>Rhizobiaceae</taxon>
        <taxon>Rhizobium/Agrobacterium group</taxon>
        <taxon>Rhizobium</taxon>
    </lineage>
</organism>